<dbReference type="OrthoDB" id="42919at2759"/>
<dbReference type="EMBL" id="JAPQKO010000002">
    <property type="protein sequence ID" value="KAJ5178899.1"/>
    <property type="molecule type" value="Genomic_DNA"/>
</dbReference>
<reference evidence="2" key="1">
    <citation type="submission" date="2022-11" db="EMBL/GenBank/DDBJ databases">
        <authorList>
            <person name="Petersen C."/>
        </authorList>
    </citation>
    <scope>NUCLEOTIDE SEQUENCE</scope>
    <source>
        <strain evidence="2">IBT 21917</strain>
    </source>
</reference>
<dbReference type="Gene3D" id="3.30.70.100">
    <property type="match status" value="1"/>
</dbReference>
<reference evidence="2" key="2">
    <citation type="journal article" date="2023" name="IMA Fungus">
        <title>Comparative genomic study of the Penicillium genus elucidates a diverse pangenome and 15 lateral gene transfer events.</title>
        <authorList>
            <person name="Petersen C."/>
            <person name="Sorensen T."/>
            <person name="Nielsen M.R."/>
            <person name="Sondergaard T.E."/>
            <person name="Sorensen J.L."/>
            <person name="Fitzpatrick D.A."/>
            <person name="Frisvad J.C."/>
            <person name="Nielsen K.L."/>
        </authorList>
    </citation>
    <scope>NUCLEOTIDE SEQUENCE</scope>
    <source>
        <strain evidence="2">IBT 21917</strain>
    </source>
</reference>
<proteinExistence type="predicted"/>
<dbReference type="InterPro" id="IPR011008">
    <property type="entry name" value="Dimeric_a/b-barrel"/>
</dbReference>
<dbReference type="SMART" id="SM00886">
    <property type="entry name" value="Dabb"/>
    <property type="match status" value="1"/>
</dbReference>
<accession>A0A9W9LVQ7</accession>
<sequence length="97" mass="11002">MTFVHMVLLKFRAEVTQEHKTAFVKELKTLKNLACVKEGRLLVGGPSVTNPIERSKGFEYALVSYHETRAALDEYQYCKEHTQSVVSYPTPVQPPCS</sequence>
<dbReference type="SUPFAM" id="SSF54909">
    <property type="entry name" value="Dimeric alpha+beta barrel"/>
    <property type="match status" value="1"/>
</dbReference>
<dbReference type="Proteomes" id="UP001146351">
    <property type="component" value="Unassembled WGS sequence"/>
</dbReference>
<dbReference type="Pfam" id="PF07876">
    <property type="entry name" value="Dabb"/>
    <property type="match status" value="1"/>
</dbReference>
<organism evidence="2 3">
    <name type="scientific">Penicillium capsulatum</name>
    <dbReference type="NCBI Taxonomy" id="69766"/>
    <lineage>
        <taxon>Eukaryota</taxon>
        <taxon>Fungi</taxon>
        <taxon>Dikarya</taxon>
        <taxon>Ascomycota</taxon>
        <taxon>Pezizomycotina</taxon>
        <taxon>Eurotiomycetes</taxon>
        <taxon>Eurotiomycetidae</taxon>
        <taxon>Eurotiales</taxon>
        <taxon>Aspergillaceae</taxon>
        <taxon>Penicillium</taxon>
    </lineage>
</organism>
<gene>
    <name evidence="2" type="ORF">N7492_002109</name>
</gene>
<comment type="caution">
    <text evidence="2">The sequence shown here is derived from an EMBL/GenBank/DDBJ whole genome shotgun (WGS) entry which is preliminary data.</text>
</comment>
<keyword evidence="3" id="KW-1185">Reference proteome</keyword>
<evidence type="ECO:0000313" key="3">
    <source>
        <dbReference type="Proteomes" id="UP001146351"/>
    </source>
</evidence>
<dbReference type="AlphaFoldDB" id="A0A9W9LVQ7"/>
<feature type="domain" description="Stress-response A/B barrel" evidence="1">
    <location>
        <begin position="3"/>
        <end position="97"/>
    </location>
</feature>
<dbReference type="InterPro" id="IPR013097">
    <property type="entry name" value="Dabb"/>
</dbReference>
<evidence type="ECO:0000313" key="2">
    <source>
        <dbReference type="EMBL" id="KAJ5178899.1"/>
    </source>
</evidence>
<name>A0A9W9LVQ7_9EURO</name>
<dbReference type="PROSITE" id="PS51502">
    <property type="entry name" value="S_R_A_B_BARREL"/>
    <property type="match status" value="1"/>
</dbReference>
<evidence type="ECO:0000259" key="1">
    <source>
        <dbReference type="PROSITE" id="PS51502"/>
    </source>
</evidence>
<protein>
    <submittedName>
        <fullName evidence="2">Stress responsive a b barrel domain protein</fullName>
    </submittedName>
</protein>